<proteinExistence type="predicted"/>
<dbReference type="AlphaFoldDB" id="A0A3M7R709"/>
<dbReference type="EMBL" id="REGN01004052">
    <property type="protein sequence ID" value="RNA19403.1"/>
    <property type="molecule type" value="Genomic_DNA"/>
</dbReference>
<evidence type="ECO:0000313" key="2">
    <source>
        <dbReference type="EMBL" id="RNA19403.1"/>
    </source>
</evidence>
<protein>
    <submittedName>
        <fullName evidence="2">Uncharacterized protein</fullName>
    </submittedName>
</protein>
<keyword evidence="3" id="KW-1185">Reference proteome</keyword>
<gene>
    <name evidence="2" type="ORF">BpHYR1_037703</name>
</gene>
<comment type="caution">
    <text evidence="2">The sequence shown here is derived from an EMBL/GenBank/DDBJ whole genome shotgun (WGS) entry which is preliminary data.</text>
</comment>
<keyword evidence="1" id="KW-0812">Transmembrane</keyword>
<feature type="transmembrane region" description="Helical" evidence="1">
    <location>
        <begin position="16"/>
        <end position="36"/>
    </location>
</feature>
<evidence type="ECO:0000313" key="3">
    <source>
        <dbReference type="Proteomes" id="UP000276133"/>
    </source>
</evidence>
<sequence length="99" mass="11270">MRKAEIPLRIFRFPHFIFLFLGTTAFLNWISIICCVGNRLNFFFKSIDSGQNMPNTNNNMAILQENGENIDIVIDNSVVNHKAALTMLYKVGSKAQKFG</sequence>
<reference evidence="2 3" key="1">
    <citation type="journal article" date="2018" name="Sci. Rep.">
        <title>Genomic signatures of local adaptation to the degree of environmental predictability in rotifers.</title>
        <authorList>
            <person name="Franch-Gras L."/>
            <person name="Hahn C."/>
            <person name="Garcia-Roger E.M."/>
            <person name="Carmona M.J."/>
            <person name="Serra M."/>
            <person name="Gomez A."/>
        </authorList>
    </citation>
    <scope>NUCLEOTIDE SEQUENCE [LARGE SCALE GENOMIC DNA]</scope>
    <source>
        <strain evidence="2">HYR1</strain>
    </source>
</reference>
<keyword evidence="1" id="KW-1133">Transmembrane helix</keyword>
<accession>A0A3M7R709</accession>
<evidence type="ECO:0000256" key="1">
    <source>
        <dbReference type="SAM" id="Phobius"/>
    </source>
</evidence>
<dbReference type="Proteomes" id="UP000276133">
    <property type="component" value="Unassembled WGS sequence"/>
</dbReference>
<name>A0A3M7R709_BRAPC</name>
<keyword evidence="1" id="KW-0472">Membrane</keyword>
<organism evidence="2 3">
    <name type="scientific">Brachionus plicatilis</name>
    <name type="common">Marine rotifer</name>
    <name type="synonym">Brachionus muelleri</name>
    <dbReference type="NCBI Taxonomy" id="10195"/>
    <lineage>
        <taxon>Eukaryota</taxon>
        <taxon>Metazoa</taxon>
        <taxon>Spiralia</taxon>
        <taxon>Gnathifera</taxon>
        <taxon>Rotifera</taxon>
        <taxon>Eurotatoria</taxon>
        <taxon>Monogononta</taxon>
        <taxon>Pseudotrocha</taxon>
        <taxon>Ploima</taxon>
        <taxon>Brachionidae</taxon>
        <taxon>Brachionus</taxon>
    </lineage>
</organism>